<feature type="compositionally biased region" description="Basic and acidic residues" evidence="6">
    <location>
        <begin position="147"/>
        <end position="168"/>
    </location>
</feature>
<dbReference type="CDD" id="cd05836">
    <property type="entry name" value="PWWP_GLYR1"/>
    <property type="match status" value="1"/>
</dbReference>
<evidence type="ECO:0000256" key="1">
    <source>
        <dbReference type="ARBA" id="ARBA00004286"/>
    </source>
</evidence>
<keyword evidence="8" id="KW-1185">Reference proteome</keyword>
<dbReference type="SUPFAM" id="SSF51735">
    <property type="entry name" value="NAD(P)-binding Rossmann-fold domains"/>
    <property type="match status" value="1"/>
</dbReference>
<gene>
    <name evidence="9" type="primary">LOC106821624</name>
</gene>
<feature type="compositionally biased region" description="Basic and acidic residues" evidence="6">
    <location>
        <begin position="196"/>
        <end position="214"/>
    </location>
</feature>
<dbReference type="PANTHER" id="PTHR43580:SF2">
    <property type="entry name" value="CYTOKINE-LIKE NUCLEAR FACTOR N-PAC"/>
    <property type="match status" value="1"/>
</dbReference>
<evidence type="ECO:0000259" key="7">
    <source>
        <dbReference type="PROSITE" id="PS50812"/>
    </source>
</evidence>
<feature type="domain" description="PWWP" evidence="7">
    <location>
        <begin position="8"/>
        <end position="66"/>
    </location>
</feature>
<feature type="region of interest" description="Disordered" evidence="6">
    <location>
        <begin position="118"/>
        <end position="168"/>
    </location>
</feature>
<reference evidence="9" key="1">
    <citation type="submission" date="2025-08" db="UniProtKB">
        <authorList>
            <consortium name="RefSeq"/>
        </authorList>
    </citation>
    <scope>IDENTIFICATION</scope>
</reference>
<comment type="similarity">
    <text evidence="2">Belongs to the HIBADH-related family. NP60 subfamily.</text>
</comment>
<protein>
    <recommendedName>
        <fullName evidence="5">Cytokine-like nuclear factor N-PAC</fullName>
    </recommendedName>
    <alternativeName>
        <fullName evidence="4">Glyoxylate reductase 1 homolog</fullName>
    </alternativeName>
</protein>
<dbReference type="InterPro" id="IPR008927">
    <property type="entry name" value="6-PGluconate_DH-like_C_sf"/>
</dbReference>
<name>A0ABM1FC31_PRICU</name>
<dbReference type="InterPro" id="IPR029154">
    <property type="entry name" value="HIBADH-like_NADP-bd"/>
</dbReference>
<dbReference type="SMART" id="SM00293">
    <property type="entry name" value="PWWP"/>
    <property type="match status" value="1"/>
</dbReference>
<dbReference type="PROSITE" id="PS50812">
    <property type="entry name" value="PWWP"/>
    <property type="match status" value="1"/>
</dbReference>
<dbReference type="RefSeq" id="XP_014682002.1">
    <property type="nucleotide sequence ID" value="XM_014826516.1"/>
</dbReference>
<dbReference type="Gene3D" id="3.40.50.720">
    <property type="entry name" value="NAD(P)-binding Rossmann-like Domain"/>
    <property type="match status" value="2"/>
</dbReference>
<dbReference type="InterPro" id="IPR035501">
    <property type="entry name" value="GLYR1_PWWP"/>
</dbReference>
<evidence type="ECO:0000256" key="3">
    <source>
        <dbReference type="ARBA" id="ARBA00022454"/>
    </source>
</evidence>
<dbReference type="SUPFAM" id="SSF63748">
    <property type="entry name" value="Tudor/PWWP/MBT"/>
    <property type="match status" value="1"/>
</dbReference>
<comment type="subcellular location">
    <subcellularLocation>
        <location evidence="1">Chromosome</location>
    </subcellularLocation>
</comment>
<evidence type="ECO:0000313" key="9">
    <source>
        <dbReference type="RefSeq" id="XP_014682002.1"/>
    </source>
</evidence>
<organism evidence="8 9">
    <name type="scientific">Priapulus caudatus</name>
    <name type="common">Priapulid worm</name>
    <dbReference type="NCBI Taxonomy" id="37621"/>
    <lineage>
        <taxon>Eukaryota</taxon>
        <taxon>Metazoa</taxon>
        <taxon>Ecdysozoa</taxon>
        <taxon>Scalidophora</taxon>
        <taxon>Priapulida</taxon>
        <taxon>Priapulimorpha</taxon>
        <taxon>Priapulimorphida</taxon>
        <taxon>Priapulidae</taxon>
        <taxon>Priapulus</taxon>
    </lineage>
</organism>
<sequence length="546" mass="59431">MASELYNVGDIVWAKMKGFPPWPGKVVVPPKDVKKPAGKKNMTCVFFFSTENYAWIVDDLVSMYEKGKAANKKSGRGGSFRDACESAEELLTNKPKPPVKTADLPSIDEELNLIRPENATGKKFVPPAKDYSRTPFAGKQVSALDSPKSEEKPEKPEKPEKLEKPVKVVEKPEKAAIISNAKPALSATPTMKKKVEKVEQRSAGMERAKRDSSRRVQGRRASSSSDEGPLLKKVKKELKASKPNLPASDKEVEMTRIVDRLSESVAPETPPPSTGLPAYALSDEPLPGAMRFGFLGLGIMGANMVQNLLRSGHKVVVWNRTPSKCQPAVDAGAVEKETPAEVVACCDITFACVSDSQAIREAISAKGGRFLEAVVTGSKTHAEQKQLIFIAAGDRTLFADCEFCFRAMGKRSIYLGDVGNATRMNVVINMIMGTMIAGLAEGMALAEKCGVNQHDVLEILEMGSMNCSIIRQKGKSIVEGADQEDAFQPHFPLKHQQKDLRLAIAMGDQVDQPLPVTASSNELFKRARSLGYGDQDMAAVYKATFL</sequence>
<dbReference type="InterPro" id="IPR006115">
    <property type="entry name" value="6PGDH_NADP-bd"/>
</dbReference>
<keyword evidence="3" id="KW-0158">Chromosome</keyword>
<dbReference type="GeneID" id="106821624"/>
<dbReference type="Gene3D" id="2.30.30.140">
    <property type="match status" value="1"/>
</dbReference>
<dbReference type="SUPFAM" id="SSF48179">
    <property type="entry name" value="6-phosphogluconate dehydrogenase C-terminal domain-like"/>
    <property type="match status" value="1"/>
</dbReference>
<feature type="region of interest" description="Disordered" evidence="6">
    <location>
        <begin position="182"/>
        <end position="232"/>
    </location>
</feature>
<evidence type="ECO:0000256" key="6">
    <source>
        <dbReference type="SAM" id="MobiDB-lite"/>
    </source>
</evidence>
<dbReference type="Pfam" id="PF00855">
    <property type="entry name" value="PWWP"/>
    <property type="match status" value="1"/>
</dbReference>
<dbReference type="Proteomes" id="UP000695022">
    <property type="component" value="Unplaced"/>
</dbReference>
<dbReference type="InterPro" id="IPR002204">
    <property type="entry name" value="3-OH-isobutyrate_DH-rel_CS"/>
</dbReference>
<proteinExistence type="inferred from homology"/>
<dbReference type="PANTHER" id="PTHR43580">
    <property type="entry name" value="OXIDOREDUCTASE GLYR1-RELATED"/>
    <property type="match status" value="1"/>
</dbReference>
<dbReference type="Pfam" id="PF03446">
    <property type="entry name" value="NAD_binding_2"/>
    <property type="match status" value="1"/>
</dbReference>
<dbReference type="InterPro" id="IPR051265">
    <property type="entry name" value="HIBADH-related_NP60_sf"/>
</dbReference>
<evidence type="ECO:0000256" key="2">
    <source>
        <dbReference type="ARBA" id="ARBA00007598"/>
    </source>
</evidence>
<dbReference type="Gene3D" id="1.10.1040.10">
    <property type="entry name" value="N-(1-d-carboxylethyl)-l-norvaline Dehydrogenase, domain 2"/>
    <property type="match status" value="1"/>
</dbReference>
<dbReference type="InterPro" id="IPR036291">
    <property type="entry name" value="NAD(P)-bd_dom_sf"/>
</dbReference>
<dbReference type="InterPro" id="IPR013328">
    <property type="entry name" value="6PGD_dom2"/>
</dbReference>
<evidence type="ECO:0000256" key="4">
    <source>
        <dbReference type="ARBA" id="ARBA00030287"/>
    </source>
</evidence>
<evidence type="ECO:0000256" key="5">
    <source>
        <dbReference type="ARBA" id="ARBA00034140"/>
    </source>
</evidence>
<dbReference type="InterPro" id="IPR000313">
    <property type="entry name" value="PWWP_dom"/>
</dbReference>
<evidence type="ECO:0000313" key="8">
    <source>
        <dbReference type="Proteomes" id="UP000695022"/>
    </source>
</evidence>
<dbReference type="PROSITE" id="PS00895">
    <property type="entry name" value="3_HYDROXYISOBUT_DH"/>
    <property type="match status" value="1"/>
</dbReference>
<accession>A0ABM1FC31</accession>
<dbReference type="Pfam" id="PF14833">
    <property type="entry name" value="NAD_binding_11"/>
    <property type="match status" value="1"/>
</dbReference>
<feature type="region of interest" description="Disordered" evidence="6">
    <location>
        <begin position="261"/>
        <end position="280"/>
    </location>
</feature>